<accession>A0A9P0E699</accession>
<evidence type="ECO:0000256" key="3">
    <source>
        <dbReference type="ARBA" id="ARBA00022989"/>
    </source>
</evidence>
<dbReference type="EMBL" id="OV725077">
    <property type="protein sequence ID" value="CAH1390668.1"/>
    <property type="molecule type" value="Genomic_DNA"/>
</dbReference>
<evidence type="ECO:0000256" key="1">
    <source>
        <dbReference type="ARBA" id="ARBA00004370"/>
    </source>
</evidence>
<keyword evidence="2" id="KW-0812">Transmembrane</keyword>
<dbReference type="InterPro" id="IPR045119">
    <property type="entry name" value="SUN1-5"/>
</dbReference>
<dbReference type="GO" id="GO:0043495">
    <property type="term" value="F:protein-membrane adaptor activity"/>
    <property type="evidence" value="ECO:0007669"/>
    <property type="project" value="TreeGrafter"/>
</dbReference>
<dbReference type="PANTHER" id="PTHR12911:SF8">
    <property type="entry name" value="KLAROID PROTEIN-RELATED"/>
    <property type="match status" value="1"/>
</dbReference>
<evidence type="ECO:0000313" key="7">
    <source>
        <dbReference type="EMBL" id="CAH1390668.1"/>
    </source>
</evidence>
<dbReference type="AlphaFoldDB" id="A0A9P0E699"/>
<feature type="domain" description="SUN" evidence="6">
    <location>
        <begin position="158"/>
        <end position="319"/>
    </location>
</feature>
<keyword evidence="4" id="KW-0175">Coiled coil</keyword>
<keyword evidence="8" id="KW-1185">Reference proteome</keyword>
<proteinExistence type="predicted"/>
<dbReference type="Gene3D" id="2.60.120.260">
    <property type="entry name" value="Galactose-binding domain-like"/>
    <property type="match status" value="1"/>
</dbReference>
<dbReference type="Pfam" id="PF07738">
    <property type="entry name" value="Sad1_UNC"/>
    <property type="match status" value="1"/>
</dbReference>
<keyword evidence="5" id="KW-0472">Membrane</keyword>
<gene>
    <name evidence="7" type="ORF">NEZAVI_LOCUS1834</name>
</gene>
<dbReference type="GO" id="GO:0034993">
    <property type="term" value="C:meiotic nuclear membrane microtubule tethering complex"/>
    <property type="evidence" value="ECO:0007669"/>
    <property type="project" value="TreeGrafter"/>
</dbReference>
<sequence>MRTLGTDGFALGGNGCFPGCFFYETNPRRFKRALKPLGLVFLTACFAAYLSHTFQSDMVSHITPPVAFRTLSQNEEGDEDELQVGEINDKFSNIERSASDLISSIKDIQDDLHGIKSVVKGGLNQEMVKQTEDIIKRHLQIYDADKTGITDYALENLGGCIVSTRDTVTYKEGTPLLSFFGYPLMTVVTEPRNIIQPKVNPGDCWAIKGSKGTAVIKLITEVVVTAITIEHIPRSISPTGEISSAPKDIILLGLEDLNDDEPHDFGQFQYNETGPAIQTYPVKEPIGLSFGLVEVKIESNHGHPQFTCIYRIRIHGRPPDLGSNKNT</sequence>
<dbReference type="OrthoDB" id="342281at2759"/>
<protein>
    <recommendedName>
        <fullName evidence="6">SUN domain-containing protein</fullName>
    </recommendedName>
</protein>
<comment type="subcellular location">
    <subcellularLocation>
        <location evidence="1">Membrane</location>
    </subcellularLocation>
</comment>
<evidence type="ECO:0000256" key="4">
    <source>
        <dbReference type="ARBA" id="ARBA00023054"/>
    </source>
</evidence>
<dbReference type="InterPro" id="IPR012919">
    <property type="entry name" value="SUN_dom"/>
</dbReference>
<dbReference type="PROSITE" id="PS51469">
    <property type="entry name" value="SUN"/>
    <property type="match status" value="1"/>
</dbReference>
<keyword evidence="3" id="KW-1133">Transmembrane helix</keyword>
<evidence type="ECO:0000256" key="5">
    <source>
        <dbReference type="ARBA" id="ARBA00023136"/>
    </source>
</evidence>
<evidence type="ECO:0000256" key="2">
    <source>
        <dbReference type="ARBA" id="ARBA00022692"/>
    </source>
</evidence>
<dbReference type="FunFam" id="2.60.120.260:FF:000009">
    <property type="entry name" value="SUN domain-containing protein 1 isoform X1"/>
    <property type="match status" value="1"/>
</dbReference>
<organism evidence="7 8">
    <name type="scientific">Nezara viridula</name>
    <name type="common">Southern green stink bug</name>
    <name type="synonym">Cimex viridulus</name>
    <dbReference type="NCBI Taxonomy" id="85310"/>
    <lineage>
        <taxon>Eukaryota</taxon>
        <taxon>Metazoa</taxon>
        <taxon>Ecdysozoa</taxon>
        <taxon>Arthropoda</taxon>
        <taxon>Hexapoda</taxon>
        <taxon>Insecta</taxon>
        <taxon>Pterygota</taxon>
        <taxon>Neoptera</taxon>
        <taxon>Paraneoptera</taxon>
        <taxon>Hemiptera</taxon>
        <taxon>Heteroptera</taxon>
        <taxon>Panheteroptera</taxon>
        <taxon>Pentatomomorpha</taxon>
        <taxon>Pentatomoidea</taxon>
        <taxon>Pentatomidae</taxon>
        <taxon>Pentatominae</taxon>
        <taxon>Nezara</taxon>
    </lineage>
</organism>
<reference evidence="7" key="1">
    <citation type="submission" date="2022-01" db="EMBL/GenBank/DDBJ databases">
        <authorList>
            <person name="King R."/>
        </authorList>
    </citation>
    <scope>NUCLEOTIDE SEQUENCE</scope>
</reference>
<dbReference type="Proteomes" id="UP001152798">
    <property type="component" value="Chromosome 1"/>
</dbReference>
<name>A0A9P0E699_NEZVI</name>
<dbReference type="PANTHER" id="PTHR12911">
    <property type="entry name" value="SAD1/UNC-84-LIKE PROTEIN-RELATED"/>
    <property type="match status" value="1"/>
</dbReference>
<evidence type="ECO:0000313" key="8">
    <source>
        <dbReference type="Proteomes" id="UP001152798"/>
    </source>
</evidence>
<evidence type="ECO:0000259" key="6">
    <source>
        <dbReference type="PROSITE" id="PS51469"/>
    </source>
</evidence>